<dbReference type="AlphaFoldDB" id="A0A6P1VUA8"/>
<accession>A0A6P1VUA8</accession>
<organism evidence="1 2">
    <name type="scientific">Spirosoma endbachense</name>
    <dbReference type="NCBI Taxonomy" id="2666025"/>
    <lineage>
        <taxon>Bacteria</taxon>
        <taxon>Pseudomonadati</taxon>
        <taxon>Bacteroidota</taxon>
        <taxon>Cytophagia</taxon>
        <taxon>Cytophagales</taxon>
        <taxon>Cytophagaceae</taxon>
        <taxon>Spirosoma</taxon>
    </lineage>
</organism>
<reference evidence="1 2" key="1">
    <citation type="submission" date="2019-11" db="EMBL/GenBank/DDBJ databases">
        <title>Spirosoma endbachense sp. nov., isolated from a natural salt meadow.</title>
        <authorList>
            <person name="Rojas J."/>
            <person name="Ambika Manirajan B."/>
            <person name="Ratering S."/>
            <person name="Suarez C."/>
            <person name="Geissler-Plaum R."/>
            <person name="Schnell S."/>
        </authorList>
    </citation>
    <scope>NUCLEOTIDE SEQUENCE [LARGE SCALE GENOMIC DNA]</scope>
    <source>
        <strain evidence="1 2">I-24</strain>
    </source>
</reference>
<evidence type="ECO:0000313" key="1">
    <source>
        <dbReference type="EMBL" id="QHV96663.1"/>
    </source>
</evidence>
<dbReference type="EMBL" id="CP045997">
    <property type="protein sequence ID" value="QHV96663.1"/>
    <property type="molecule type" value="Genomic_DNA"/>
</dbReference>
<proteinExistence type="predicted"/>
<dbReference type="InterPro" id="IPR017938">
    <property type="entry name" value="Riboflavin_synthase-like_b-brl"/>
</dbReference>
<evidence type="ECO:0000313" key="2">
    <source>
        <dbReference type="Proteomes" id="UP000464577"/>
    </source>
</evidence>
<dbReference type="RefSeq" id="WP_162387072.1">
    <property type="nucleotide sequence ID" value="NZ_CP045997.1"/>
</dbReference>
<dbReference type="Proteomes" id="UP000464577">
    <property type="component" value="Chromosome"/>
</dbReference>
<protein>
    <submittedName>
        <fullName evidence="1">Siderophore-interacting protein</fullName>
    </submittedName>
</protein>
<gene>
    <name evidence="1" type="ORF">GJR95_17315</name>
</gene>
<sequence length="231" mass="25897">MANILKKAAAGLLDRMLIPAYVVEMRAWQPATLYEVDVHLPSVSMEQWNTIKRFKCKVDGFEYRDYTPAIWNAENKICTLYIEAGHNGSGSRWVKQLKTGDQILVGVAHAASLPAQTGKVLGLADGSALGHFLGLKQLTDRQKHPMEVAIFLHDDYQLPPSLLANNTEFDFIVKPDGHCLSALEEWCMSKDLSIYSTIYIAGYIPMVTDLRKKLKATPNVSARIYSYGFWS</sequence>
<dbReference type="SUPFAM" id="SSF63380">
    <property type="entry name" value="Riboflavin synthase domain-like"/>
    <property type="match status" value="1"/>
</dbReference>
<name>A0A6P1VUA8_9BACT</name>
<dbReference type="KEGG" id="senf:GJR95_17315"/>
<keyword evidence="2" id="KW-1185">Reference proteome</keyword>